<dbReference type="Pfam" id="PF00171">
    <property type="entry name" value="Aldedh"/>
    <property type="match status" value="1"/>
</dbReference>
<evidence type="ECO:0000313" key="4">
    <source>
        <dbReference type="Proteomes" id="UP000534388"/>
    </source>
</evidence>
<keyword evidence="4" id="KW-1185">Reference proteome</keyword>
<dbReference type="RefSeq" id="WP_182163225.1">
    <property type="nucleotide sequence ID" value="NZ_JACEZT010000008.1"/>
</dbReference>
<dbReference type="GO" id="GO:0016620">
    <property type="term" value="F:oxidoreductase activity, acting on the aldehyde or oxo group of donors, NAD or NADP as acceptor"/>
    <property type="evidence" value="ECO:0007669"/>
    <property type="project" value="InterPro"/>
</dbReference>
<evidence type="ECO:0000256" key="1">
    <source>
        <dbReference type="ARBA" id="ARBA00023002"/>
    </source>
</evidence>
<evidence type="ECO:0000313" key="3">
    <source>
        <dbReference type="EMBL" id="MBA5638040.1"/>
    </source>
</evidence>
<dbReference type="EMBL" id="JACEZT010000008">
    <property type="protein sequence ID" value="MBA5638040.1"/>
    <property type="molecule type" value="Genomic_DNA"/>
</dbReference>
<feature type="domain" description="Aldehyde dehydrogenase" evidence="2">
    <location>
        <begin position="219"/>
        <end position="342"/>
    </location>
</feature>
<accession>A0A7W2ICB6</accession>
<dbReference type="SUPFAM" id="SSF53720">
    <property type="entry name" value="ALDH-like"/>
    <property type="match status" value="1"/>
</dbReference>
<protein>
    <submittedName>
        <fullName evidence="3">Aldehyde dehydrogenase</fullName>
    </submittedName>
</protein>
<proteinExistence type="predicted"/>
<organism evidence="3 4">
    <name type="scientific">Rugamonas brunnea</name>
    <dbReference type="NCBI Taxonomy" id="2758569"/>
    <lineage>
        <taxon>Bacteria</taxon>
        <taxon>Pseudomonadati</taxon>
        <taxon>Pseudomonadota</taxon>
        <taxon>Betaproteobacteria</taxon>
        <taxon>Burkholderiales</taxon>
        <taxon>Oxalobacteraceae</taxon>
        <taxon>Telluria group</taxon>
        <taxon>Rugamonas</taxon>
    </lineage>
</organism>
<comment type="caution">
    <text evidence="3">The sequence shown here is derived from an EMBL/GenBank/DDBJ whole genome shotgun (WGS) entry which is preliminary data.</text>
</comment>
<dbReference type="Gene3D" id="3.40.309.10">
    <property type="entry name" value="Aldehyde Dehydrogenase, Chain A, domain 2"/>
    <property type="match status" value="1"/>
</dbReference>
<dbReference type="Gene3D" id="3.40.605.10">
    <property type="entry name" value="Aldehyde Dehydrogenase, Chain A, domain 1"/>
    <property type="match status" value="1"/>
</dbReference>
<gene>
    <name evidence="3" type="ORF">H3H37_13345</name>
</gene>
<reference evidence="3 4" key="1">
    <citation type="submission" date="2020-07" db="EMBL/GenBank/DDBJ databases">
        <title>Novel species isolated from subtropical streams in China.</title>
        <authorList>
            <person name="Lu H."/>
        </authorList>
    </citation>
    <scope>NUCLEOTIDE SEQUENCE [LARGE SCALE GENOMIC DNA]</scope>
    <source>
        <strain evidence="3 4">LX20W</strain>
    </source>
</reference>
<name>A0A7W2ICB6_9BURK</name>
<dbReference type="Proteomes" id="UP000534388">
    <property type="component" value="Unassembled WGS sequence"/>
</dbReference>
<dbReference type="InterPro" id="IPR016163">
    <property type="entry name" value="Ald_DH_C"/>
</dbReference>
<evidence type="ECO:0000259" key="2">
    <source>
        <dbReference type="Pfam" id="PF00171"/>
    </source>
</evidence>
<sequence>MMGRALETSARLDALLARLAARRRDWAALPVGERIALLRQVRERIPAAAERWIDLSNTAKGITADSPLQGEEWTSGPWALLATCDHLLVTLEQIAVDGRPAVHALKQRSVAGRQLAVEVFPQTVFDRLLLSGVQAEVWMQPEVNAANLSSHVAAAYRDTHHAQGELALILGAGNIASIAPLDALHKLYTEKAVCIVKLNPVNEYLLPVFEEIFAPLAERDFLHFVTGGGEVGTLLCQHALVDTIHITGSQVTHDAIVYGHGPEGEANRRANTPLNPKPISSELGAVCPTIVVPGPWTAADIAFQASHIATQKLHNSGFNCVASQVLVLPAQWQHTPALRAAVREQLAAAPDRKPYYPGAASRQAHFAACQPGAMRVNPLGAAANREVVELPPASAEQVFARCTEVFAPTLCEQLLDGLDPESYLRQAIAYANDKLRGTLGANILIHPATIKALGPRFDELLLELRYGTIAINAWTGLGYLLTQTPWGAFPGHVLNDVQSGIGSVHNTHMFDKPQRTVVRAPFRPFPRSVLGGALTLLPNPPWFVNNRQAHNVARKLFAFQVRPSWFKLPGIFFDALRG</sequence>
<dbReference type="InterPro" id="IPR016162">
    <property type="entry name" value="Ald_DH_N"/>
</dbReference>
<dbReference type="InterPro" id="IPR016161">
    <property type="entry name" value="Ald_DH/histidinol_DH"/>
</dbReference>
<keyword evidence="1" id="KW-0560">Oxidoreductase</keyword>
<dbReference type="InterPro" id="IPR015590">
    <property type="entry name" value="Aldehyde_DH_dom"/>
</dbReference>
<dbReference type="AlphaFoldDB" id="A0A7W2ICB6"/>